<dbReference type="EMBL" id="CM027687">
    <property type="protein sequence ID" value="KAG0521844.1"/>
    <property type="molecule type" value="Genomic_DNA"/>
</dbReference>
<organism evidence="1 2">
    <name type="scientific">Sorghum bicolor</name>
    <name type="common">Sorghum</name>
    <name type="synonym">Sorghum vulgare</name>
    <dbReference type="NCBI Taxonomy" id="4558"/>
    <lineage>
        <taxon>Eukaryota</taxon>
        <taxon>Viridiplantae</taxon>
        <taxon>Streptophyta</taxon>
        <taxon>Embryophyta</taxon>
        <taxon>Tracheophyta</taxon>
        <taxon>Spermatophyta</taxon>
        <taxon>Magnoliopsida</taxon>
        <taxon>Liliopsida</taxon>
        <taxon>Poales</taxon>
        <taxon>Poaceae</taxon>
        <taxon>PACMAD clade</taxon>
        <taxon>Panicoideae</taxon>
        <taxon>Andropogonodae</taxon>
        <taxon>Andropogoneae</taxon>
        <taxon>Sorghinae</taxon>
        <taxon>Sorghum</taxon>
    </lineage>
</organism>
<proteinExistence type="predicted"/>
<dbReference type="Proteomes" id="UP000807115">
    <property type="component" value="Chromosome 8"/>
</dbReference>
<evidence type="ECO:0000313" key="1">
    <source>
        <dbReference type="EMBL" id="KAG0521844.1"/>
    </source>
</evidence>
<comment type="caution">
    <text evidence="1">The sequence shown here is derived from an EMBL/GenBank/DDBJ whole genome shotgun (WGS) entry which is preliminary data.</text>
</comment>
<dbReference type="AlphaFoldDB" id="A0A921U837"/>
<name>A0A921U837_SORBI</name>
<reference evidence="1" key="2">
    <citation type="submission" date="2020-10" db="EMBL/GenBank/DDBJ databases">
        <authorList>
            <person name="Cooper E.A."/>
            <person name="Brenton Z.W."/>
            <person name="Flinn B.S."/>
            <person name="Jenkins J."/>
            <person name="Shu S."/>
            <person name="Flowers D."/>
            <person name="Luo F."/>
            <person name="Wang Y."/>
            <person name="Xia P."/>
            <person name="Barry K."/>
            <person name="Daum C."/>
            <person name="Lipzen A."/>
            <person name="Yoshinaga Y."/>
            <person name="Schmutz J."/>
            <person name="Saski C."/>
            <person name="Vermerris W."/>
            <person name="Kresovich S."/>
        </authorList>
    </citation>
    <scope>NUCLEOTIDE SEQUENCE</scope>
</reference>
<accession>A0A921U837</accession>
<sequence length="35" mass="3807">MDIDKEHLAIASSFTQVECLPDVVLLTEASIALHP</sequence>
<dbReference type="Gramene" id="EES16407">
    <property type="protein sequence ID" value="EES16407"/>
    <property type="gene ID" value="SORBI_3008G178100"/>
</dbReference>
<protein>
    <submittedName>
        <fullName evidence="1">Uncharacterized protein</fullName>
    </submittedName>
</protein>
<gene>
    <name evidence="1" type="ORF">BDA96_08G196400</name>
</gene>
<evidence type="ECO:0000313" key="2">
    <source>
        <dbReference type="Proteomes" id="UP000807115"/>
    </source>
</evidence>
<reference evidence="1" key="1">
    <citation type="journal article" date="2019" name="BMC Genomics">
        <title>A new reference genome for Sorghum bicolor reveals high levels of sequence similarity between sweet and grain genotypes: implications for the genetics of sugar metabolism.</title>
        <authorList>
            <person name="Cooper E.A."/>
            <person name="Brenton Z.W."/>
            <person name="Flinn B.S."/>
            <person name="Jenkins J."/>
            <person name="Shu S."/>
            <person name="Flowers D."/>
            <person name="Luo F."/>
            <person name="Wang Y."/>
            <person name="Xia P."/>
            <person name="Barry K."/>
            <person name="Daum C."/>
            <person name="Lipzen A."/>
            <person name="Yoshinaga Y."/>
            <person name="Schmutz J."/>
            <person name="Saski C."/>
            <person name="Vermerris W."/>
            <person name="Kresovich S."/>
        </authorList>
    </citation>
    <scope>NUCLEOTIDE SEQUENCE</scope>
</reference>